<dbReference type="UniPathway" id="UPA00557">
    <property type="reaction ID" value="UER00614"/>
</dbReference>
<keyword evidence="17" id="KW-1208">Phospholipid metabolism</keyword>
<keyword evidence="15 19" id="KW-0472">Membrane</keyword>
<sequence>MLRTRVITAVFLFAAFFSALFYLSSAGWLVFVTAIAAIAAWEWGALMRLAAVARMALGVLAVALCALLSAVEPAAVGLGTGFSQPAAWRLGAFLYLPAAAFWLLAVPIWLHQRWPLSNAVFGLLTGLLLILPTWLALVQLRQAGPLALLAIMAVVWLADIAAYFAGRRFGKHKLAPNISPGKTWEGAIGGGVAVVAYGFLLSSKLPVVLAEKPLLLLVALIALTSISVVGDLFESLLKRQAGLKDSSKVLPGHGGVLDRIDSLTSTLPLVALVWLLSFS</sequence>
<dbReference type="PANTHER" id="PTHR46382">
    <property type="entry name" value="PHOSPHATIDATE CYTIDYLYLTRANSFERASE"/>
    <property type="match status" value="1"/>
</dbReference>
<evidence type="ECO:0000256" key="2">
    <source>
        <dbReference type="ARBA" id="ARBA00004651"/>
    </source>
</evidence>
<keyword evidence="12 18" id="KW-0548">Nucleotidyltransferase</keyword>
<name>A0A369XGM2_9PROT</name>
<feature type="transmembrane region" description="Helical" evidence="19">
    <location>
        <begin position="186"/>
        <end position="202"/>
    </location>
</feature>
<evidence type="ECO:0000256" key="19">
    <source>
        <dbReference type="SAM" id="Phobius"/>
    </source>
</evidence>
<comment type="similarity">
    <text evidence="5 18">Belongs to the CDS family.</text>
</comment>
<keyword evidence="16" id="KW-0594">Phospholipid biosynthesis</keyword>
<keyword evidence="13 19" id="KW-1133">Transmembrane helix</keyword>
<dbReference type="EMBL" id="QPGA01000064">
    <property type="protein sequence ID" value="RDE49004.1"/>
    <property type="molecule type" value="Genomic_DNA"/>
</dbReference>
<feature type="transmembrane region" description="Helical" evidence="19">
    <location>
        <begin position="51"/>
        <end position="70"/>
    </location>
</feature>
<feature type="transmembrane region" description="Helical" evidence="19">
    <location>
        <begin position="90"/>
        <end position="110"/>
    </location>
</feature>
<comment type="caution">
    <text evidence="20">The sequence shown here is derived from an EMBL/GenBank/DDBJ whole genome shotgun (WGS) entry which is preliminary data.</text>
</comment>
<keyword evidence="14" id="KW-0443">Lipid metabolism</keyword>
<evidence type="ECO:0000256" key="9">
    <source>
        <dbReference type="ARBA" id="ARBA00022516"/>
    </source>
</evidence>
<dbReference type="GO" id="GO:0005886">
    <property type="term" value="C:plasma membrane"/>
    <property type="evidence" value="ECO:0007669"/>
    <property type="project" value="UniProtKB-SubCell"/>
</dbReference>
<evidence type="ECO:0000256" key="1">
    <source>
        <dbReference type="ARBA" id="ARBA00001698"/>
    </source>
</evidence>
<dbReference type="Pfam" id="PF01148">
    <property type="entry name" value="CTP_transf_1"/>
    <property type="match status" value="1"/>
</dbReference>
<evidence type="ECO:0000256" key="12">
    <source>
        <dbReference type="ARBA" id="ARBA00022695"/>
    </source>
</evidence>
<gene>
    <name evidence="20" type="ORF">DVS81_19050</name>
</gene>
<comment type="pathway">
    <text evidence="3 18">Phospholipid metabolism; CDP-diacylglycerol biosynthesis; CDP-diacylglycerol from sn-glycerol 3-phosphate: step 3/3.</text>
</comment>
<evidence type="ECO:0000256" key="18">
    <source>
        <dbReference type="RuleBase" id="RU003938"/>
    </source>
</evidence>
<feature type="transmembrane region" description="Helical" evidence="19">
    <location>
        <begin position="6"/>
        <end position="39"/>
    </location>
</feature>
<evidence type="ECO:0000256" key="14">
    <source>
        <dbReference type="ARBA" id="ARBA00023098"/>
    </source>
</evidence>
<dbReference type="GO" id="GO:0016024">
    <property type="term" value="P:CDP-diacylglycerol biosynthetic process"/>
    <property type="evidence" value="ECO:0007669"/>
    <property type="project" value="UniProtKB-UniPathway"/>
</dbReference>
<keyword evidence="10 18" id="KW-0808">Transferase</keyword>
<keyword evidence="8" id="KW-1003">Cell membrane</keyword>
<feature type="transmembrane region" description="Helical" evidence="19">
    <location>
        <begin position="146"/>
        <end position="165"/>
    </location>
</feature>
<comment type="catalytic activity">
    <reaction evidence="1 18">
        <text>a 1,2-diacyl-sn-glycero-3-phosphate + CTP + H(+) = a CDP-1,2-diacyl-sn-glycerol + diphosphate</text>
        <dbReference type="Rhea" id="RHEA:16229"/>
        <dbReference type="ChEBI" id="CHEBI:15378"/>
        <dbReference type="ChEBI" id="CHEBI:33019"/>
        <dbReference type="ChEBI" id="CHEBI:37563"/>
        <dbReference type="ChEBI" id="CHEBI:58332"/>
        <dbReference type="ChEBI" id="CHEBI:58608"/>
        <dbReference type="EC" id="2.7.7.41"/>
    </reaction>
</comment>
<evidence type="ECO:0000313" key="21">
    <source>
        <dbReference type="Proteomes" id="UP000253831"/>
    </source>
</evidence>
<evidence type="ECO:0000256" key="15">
    <source>
        <dbReference type="ARBA" id="ARBA00023136"/>
    </source>
</evidence>
<evidence type="ECO:0000256" key="6">
    <source>
        <dbReference type="ARBA" id="ARBA00012487"/>
    </source>
</evidence>
<dbReference type="Proteomes" id="UP000253831">
    <property type="component" value="Unassembled WGS sequence"/>
</dbReference>
<comment type="subcellular location">
    <subcellularLocation>
        <location evidence="2">Cell membrane</location>
        <topology evidence="2">Multi-pass membrane protein</topology>
    </subcellularLocation>
</comment>
<evidence type="ECO:0000256" key="7">
    <source>
        <dbReference type="ARBA" id="ARBA00019373"/>
    </source>
</evidence>
<organism evidence="20 21">
    <name type="scientific">Candidatus Accumulibacter meliphilus</name>
    <dbReference type="NCBI Taxonomy" id="2211374"/>
    <lineage>
        <taxon>Bacteria</taxon>
        <taxon>Pseudomonadati</taxon>
        <taxon>Pseudomonadota</taxon>
        <taxon>Betaproteobacteria</taxon>
        <taxon>Candidatus Accumulibacter</taxon>
    </lineage>
</organism>
<dbReference type="GO" id="GO:0004605">
    <property type="term" value="F:phosphatidate cytidylyltransferase activity"/>
    <property type="evidence" value="ECO:0007669"/>
    <property type="project" value="UniProtKB-EC"/>
</dbReference>
<comment type="pathway">
    <text evidence="4">Lipid metabolism.</text>
</comment>
<evidence type="ECO:0000256" key="16">
    <source>
        <dbReference type="ARBA" id="ARBA00023209"/>
    </source>
</evidence>
<keyword evidence="11 18" id="KW-0812">Transmembrane</keyword>
<evidence type="ECO:0000256" key="3">
    <source>
        <dbReference type="ARBA" id="ARBA00005119"/>
    </source>
</evidence>
<dbReference type="PROSITE" id="PS01315">
    <property type="entry name" value="CDS"/>
    <property type="match status" value="1"/>
</dbReference>
<dbReference type="PANTHER" id="PTHR46382:SF1">
    <property type="entry name" value="PHOSPHATIDATE CYTIDYLYLTRANSFERASE"/>
    <property type="match status" value="1"/>
</dbReference>
<evidence type="ECO:0000256" key="8">
    <source>
        <dbReference type="ARBA" id="ARBA00022475"/>
    </source>
</evidence>
<evidence type="ECO:0000256" key="11">
    <source>
        <dbReference type="ARBA" id="ARBA00022692"/>
    </source>
</evidence>
<dbReference type="EC" id="2.7.7.41" evidence="6 18"/>
<dbReference type="InterPro" id="IPR000374">
    <property type="entry name" value="PC_trans"/>
</dbReference>
<evidence type="ECO:0000256" key="13">
    <source>
        <dbReference type="ARBA" id="ARBA00022989"/>
    </source>
</evidence>
<protein>
    <recommendedName>
        <fullName evidence="7 18">Phosphatidate cytidylyltransferase</fullName>
        <ecNumber evidence="6 18">2.7.7.41</ecNumber>
    </recommendedName>
</protein>
<keyword evidence="9" id="KW-0444">Lipid biosynthesis</keyword>
<proteinExistence type="inferred from homology"/>
<dbReference type="AlphaFoldDB" id="A0A369XGM2"/>
<evidence type="ECO:0000256" key="4">
    <source>
        <dbReference type="ARBA" id="ARBA00005189"/>
    </source>
</evidence>
<evidence type="ECO:0000256" key="10">
    <source>
        <dbReference type="ARBA" id="ARBA00022679"/>
    </source>
</evidence>
<evidence type="ECO:0000256" key="17">
    <source>
        <dbReference type="ARBA" id="ARBA00023264"/>
    </source>
</evidence>
<accession>A0A369XGM2</accession>
<reference evidence="20 21" key="1">
    <citation type="submission" date="2018-05" db="EMBL/GenBank/DDBJ databases">
        <title>Integrated omic analyses show evidence that a Ca. Accumulibacter phosphatis strain performs denitrification under micro-aerobic conditions.</title>
        <authorList>
            <person name="Camejo P.Y."/>
            <person name="Katherine M.D."/>
            <person name="Daniel N.R."/>
        </authorList>
    </citation>
    <scope>NUCLEOTIDE SEQUENCE [LARGE SCALE GENOMIC DNA]</scope>
    <source>
        <strain evidence="20">UW-LDO-IC</strain>
    </source>
</reference>
<evidence type="ECO:0000256" key="5">
    <source>
        <dbReference type="ARBA" id="ARBA00010185"/>
    </source>
</evidence>
<evidence type="ECO:0000313" key="20">
    <source>
        <dbReference type="EMBL" id="RDE49004.1"/>
    </source>
</evidence>
<feature type="transmembrane region" description="Helical" evidence="19">
    <location>
        <begin position="214"/>
        <end position="233"/>
    </location>
</feature>
<feature type="transmembrane region" description="Helical" evidence="19">
    <location>
        <begin position="119"/>
        <end position="140"/>
    </location>
</feature>